<evidence type="ECO:0000313" key="14">
    <source>
        <dbReference type="Proteomes" id="UP000886595"/>
    </source>
</evidence>
<keyword evidence="10" id="KW-0675">Receptor</keyword>
<dbReference type="EMBL" id="JAAMPC010000007">
    <property type="protein sequence ID" value="KAG2303685.1"/>
    <property type="molecule type" value="Genomic_DNA"/>
</dbReference>
<dbReference type="FunFam" id="3.80.10.10:FF:000111">
    <property type="entry name" value="LRR receptor-like serine/threonine-protein kinase ERECTA"/>
    <property type="match status" value="1"/>
</dbReference>
<evidence type="ECO:0000256" key="6">
    <source>
        <dbReference type="ARBA" id="ARBA00022729"/>
    </source>
</evidence>
<evidence type="ECO:0000256" key="11">
    <source>
        <dbReference type="ARBA" id="ARBA00023180"/>
    </source>
</evidence>
<protein>
    <submittedName>
        <fullName evidence="13">Uncharacterized protein</fullName>
    </submittedName>
</protein>
<keyword evidence="9 12" id="KW-0472">Membrane</keyword>
<dbReference type="InterPro" id="IPR001611">
    <property type="entry name" value="Leu-rich_rpt"/>
</dbReference>
<dbReference type="Gene3D" id="3.80.10.10">
    <property type="entry name" value="Ribonuclease Inhibitor"/>
    <property type="match status" value="1"/>
</dbReference>
<evidence type="ECO:0000256" key="10">
    <source>
        <dbReference type="ARBA" id="ARBA00023170"/>
    </source>
</evidence>
<evidence type="ECO:0000256" key="5">
    <source>
        <dbReference type="ARBA" id="ARBA00022692"/>
    </source>
</evidence>
<keyword evidence="14" id="KW-1185">Reference proteome</keyword>
<evidence type="ECO:0000256" key="4">
    <source>
        <dbReference type="ARBA" id="ARBA00022614"/>
    </source>
</evidence>
<keyword evidence="7" id="KW-0677">Repeat</keyword>
<comment type="caution">
    <text evidence="13">The sequence shown here is derived from an EMBL/GenBank/DDBJ whole genome shotgun (WGS) entry which is preliminary data.</text>
</comment>
<evidence type="ECO:0000313" key="13">
    <source>
        <dbReference type="EMBL" id="KAG2303685.1"/>
    </source>
</evidence>
<evidence type="ECO:0000256" key="9">
    <source>
        <dbReference type="ARBA" id="ARBA00023136"/>
    </source>
</evidence>
<sequence>MDLQAKALWALDFSNNFISGSVPRCLKNSTSLSELRLRNNSLSGSIPDIFTNLTDLQSLDVSHNNFLGKLPRSLIHCKFMRLLNVAGNKINDTFAFWLGSLEILKVLVLRSNAFLGPVYNPTEYIGFRGLRIINIANNNFVGSLSQDYFANWTQMYMVWSNEDSPESDYMGDDSHMYEDSIDLVYKGVETDFKRIFQAFKVIDFSGNRFSGHIPGSIGLLSELRFLNLSGNAFTGNIPPSLTNITKLETLDLSRNNLSGEIPQGLGKLSFLSYINFSHNHLEGLVPQSTQFQSQNCSSFMGNSGLYGLEKICKENHVIVPVLTSQPPKESLSDSKEPVLNWIAAAIAYGPGMFCGLVLGHIFTSYKHEWCIAR</sequence>
<dbReference type="SMART" id="SM00369">
    <property type="entry name" value="LRR_TYP"/>
    <property type="match status" value="4"/>
</dbReference>
<comment type="subcellular location">
    <subcellularLocation>
        <location evidence="1">Cell membrane</location>
        <topology evidence="1">Single-pass type I membrane protein</topology>
    </subcellularLocation>
</comment>
<keyword evidence="8 12" id="KW-1133">Transmembrane helix</keyword>
<proteinExistence type="inferred from homology"/>
<evidence type="ECO:0000256" key="8">
    <source>
        <dbReference type="ARBA" id="ARBA00022989"/>
    </source>
</evidence>
<dbReference type="InterPro" id="IPR025875">
    <property type="entry name" value="Leu-rich_rpt_4"/>
</dbReference>
<keyword evidence="3" id="KW-1003">Cell membrane</keyword>
<dbReference type="FunFam" id="3.80.10.10:FF:000041">
    <property type="entry name" value="LRR receptor-like serine/threonine-protein kinase ERECTA"/>
    <property type="match status" value="1"/>
</dbReference>
<dbReference type="PANTHER" id="PTHR27004:SF438">
    <property type="entry name" value="RECEPTOR-LIKE PROTEIN 36-RELATED"/>
    <property type="match status" value="1"/>
</dbReference>
<evidence type="ECO:0000256" key="7">
    <source>
        <dbReference type="ARBA" id="ARBA00022737"/>
    </source>
</evidence>
<organism evidence="13 14">
    <name type="scientific">Brassica carinata</name>
    <name type="common">Ethiopian mustard</name>
    <name type="synonym">Abyssinian cabbage</name>
    <dbReference type="NCBI Taxonomy" id="52824"/>
    <lineage>
        <taxon>Eukaryota</taxon>
        <taxon>Viridiplantae</taxon>
        <taxon>Streptophyta</taxon>
        <taxon>Embryophyta</taxon>
        <taxon>Tracheophyta</taxon>
        <taxon>Spermatophyta</taxon>
        <taxon>Magnoliopsida</taxon>
        <taxon>eudicotyledons</taxon>
        <taxon>Gunneridae</taxon>
        <taxon>Pentapetalae</taxon>
        <taxon>rosids</taxon>
        <taxon>malvids</taxon>
        <taxon>Brassicales</taxon>
        <taxon>Brassicaceae</taxon>
        <taxon>Brassiceae</taxon>
        <taxon>Brassica</taxon>
    </lineage>
</organism>
<keyword evidence="11" id="KW-0325">Glycoprotein</keyword>
<dbReference type="PROSITE" id="PS51450">
    <property type="entry name" value="LRR"/>
    <property type="match status" value="1"/>
</dbReference>
<accession>A0A8X7SDZ6</accession>
<dbReference type="OrthoDB" id="1911164at2759"/>
<keyword evidence="5 12" id="KW-0812">Transmembrane</keyword>
<dbReference type="Pfam" id="PF00560">
    <property type="entry name" value="LRR_1"/>
    <property type="match status" value="2"/>
</dbReference>
<evidence type="ECO:0000256" key="12">
    <source>
        <dbReference type="SAM" id="Phobius"/>
    </source>
</evidence>
<keyword evidence="4" id="KW-0433">Leucine-rich repeat</keyword>
<dbReference type="AlphaFoldDB" id="A0A8X7SDZ6"/>
<keyword evidence="6" id="KW-0732">Signal</keyword>
<gene>
    <name evidence="13" type="ORF">Bca52824_032336</name>
</gene>
<evidence type="ECO:0000256" key="3">
    <source>
        <dbReference type="ARBA" id="ARBA00022475"/>
    </source>
</evidence>
<name>A0A8X7SDZ6_BRACI</name>
<evidence type="ECO:0000256" key="1">
    <source>
        <dbReference type="ARBA" id="ARBA00004251"/>
    </source>
</evidence>
<dbReference type="SUPFAM" id="SSF52058">
    <property type="entry name" value="L domain-like"/>
    <property type="match status" value="1"/>
</dbReference>
<comment type="similarity">
    <text evidence="2">Belongs to the RLP family.</text>
</comment>
<evidence type="ECO:0000256" key="2">
    <source>
        <dbReference type="ARBA" id="ARBA00009592"/>
    </source>
</evidence>
<dbReference type="Pfam" id="PF12799">
    <property type="entry name" value="LRR_4"/>
    <property type="match status" value="1"/>
</dbReference>
<feature type="transmembrane region" description="Helical" evidence="12">
    <location>
        <begin position="338"/>
        <end position="363"/>
    </location>
</feature>
<dbReference type="Proteomes" id="UP000886595">
    <property type="component" value="Unassembled WGS sequence"/>
</dbReference>
<dbReference type="Pfam" id="PF13855">
    <property type="entry name" value="LRR_8"/>
    <property type="match status" value="1"/>
</dbReference>
<dbReference type="GO" id="GO:0005886">
    <property type="term" value="C:plasma membrane"/>
    <property type="evidence" value="ECO:0007669"/>
    <property type="project" value="UniProtKB-SubCell"/>
</dbReference>
<dbReference type="PANTHER" id="PTHR27004">
    <property type="entry name" value="RECEPTOR-LIKE PROTEIN 12 ISOFORM X1"/>
    <property type="match status" value="1"/>
</dbReference>
<reference evidence="13 14" key="1">
    <citation type="submission" date="2020-02" db="EMBL/GenBank/DDBJ databases">
        <authorList>
            <person name="Ma Q."/>
            <person name="Huang Y."/>
            <person name="Song X."/>
            <person name="Pei D."/>
        </authorList>
    </citation>
    <scope>NUCLEOTIDE SEQUENCE [LARGE SCALE GENOMIC DNA]</scope>
    <source>
        <strain evidence="13">Sxm20200214</strain>
        <tissue evidence="13">Leaf</tissue>
    </source>
</reference>
<dbReference type="InterPro" id="IPR003591">
    <property type="entry name" value="Leu-rich_rpt_typical-subtyp"/>
</dbReference>
<dbReference type="InterPro" id="IPR032675">
    <property type="entry name" value="LRR_dom_sf"/>
</dbReference>